<dbReference type="PROSITE" id="PS50215">
    <property type="entry name" value="ADAM_MEPRO"/>
    <property type="match status" value="1"/>
</dbReference>
<dbReference type="SUPFAM" id="SSF55486">
    <property type="entry name" value="Metalloproteases ('zincins'), catalytic domain"/>
    <property type="match status" value="1"/>
</dbReference>
<dbReference type="RefSeq" id="XP_013237954.1">
    <property type="nucleotide sequence ID" value="XM_013382500.1"/>
</dbReference>
<dbReference type="InterPro" id="IPR001590">
    <property type="entry name" value="Peptidase_M12B"/>
</dbReference>
<dbReference type="SMART" id="SM00050">
    <property type="entry name" value="DISIN"/>
    <property type="match status" value="1"/>
</dbReference>
<accession>A0A098VR72</accession>
<dbReference type="VEuPathDB" id="MicrosporidiaDB:DI09_32p120"/>
<dbReference type="Gene3D" id="4.10.70.10">
    <property type="entry name" value="Disintegrin domain"/>
    <property type="match status" value="1"/>
</dbReference>
<comment type="function">
    <text evidence="2">Probable zinc protease.</text>
</comment>
<evidence type="ECO:0000256" key="4">
    <source>
        <dbReference type="PROSITE-ProRule" id="PRU00276"/>
    </source>
</evidence>
<feature type="binding site" evidence="4">
    <location>
        <position position="97"/>
    </location>
    <ligand>
        <name>Zn(2+)</name>
        <dbReference type="ChEBI" id="CHEBI:29105"/>
        <note>catalytic</note>
    </ligand>
</feature>
<evidence type="ECO:0000256" key="1">
    <source>
        <dbReference type="ARBA" id="ARBA00023157"/>
    </source>
</evidence>
<evidence type="ECO:0000313" key="8">
    <source>
        <dbReference type="Proteomes" id="UP000029725"/>
    </source>
</evidence>
<evidence type="ECO:0000259" key="5">
    <source>
        <dbReference type="PROSITE" id="PS50214"/>
    </source>
</evidence>
<keyword evidence="4" id="KW-0479">Metal-binding</keyword>
<dbReference type="SUPFAM" id="SSF57552">
    <property type="entry name" value="Blood coagulation inhibitor (disintegrin)"/>
    <property type="match status" value="1"/>
</dbReference>
<dbReference type="PANTHER" id="PTHR11905">
    <property type="entry name" value="ADAM A DISINTEGRIN AND METALLOPROTEASE DOMAIN"/>
    <property type="match status" value="1"/>
</dbReference>
<feature type="domain" description="Peptidase M12B" evidence="6">
    <location>
        <begin position="1"/>
        <end position="150"/>
    </location>
</feature>
<dbReference type="EMBL" id="JMKJ01000255">
    <property type="protein sequence ID" value="KGG51527.1"/>
    <property type="molecule type" value="Genomic_DNA"/>
</dbReference>
<gene>
    <name evidence="7" type="ORF">DI09_32p120</name>
</gene>
<evidence type="ECO:0000256" key="3">
    <source>
        <dbReference type="ARBA" id="ARBA00074021"/>
    </source>
</evidence>
<feature type="active site" evidence="4">
    <location>
        <position position="88"/>
    </location>
</feature>
<dbReference type="Gene3D" id="3.40.390.10">
    <property type="entry name" value="Collagenase (Catalytic Domain)"/>
    <property type="match status" value="1"/>
</dbReference>
<evidence type="ECO:0000313" key="7">
    <source>
        <dbReference type="EMBL" id="KGG51527.1"/>
    </source>
</evidence>
<organism evidence="7 8">
    <name type="scientific">Mitosporidium daphniae</name>
    <dbReference type="NCBI Taxonomy" id="1485682"/>
    <lineage>
        <taxon>Eukaryota</taxon>
        <taxon>Fungi</taxon>
        <taxon>Fungi incertae sedis</taxon>
        <taxon>Microsporidia</taxon>
        <taxon>Mitosporidium</taxon>
    </lineage>
</organism>
<sequence>MSNFPWLKDFDHLQLLSGRVWDVSTVKKDVQDKHVSSGADSVEGLAFVRGMCQSRFSVSIAKAPGVDLKHGSSHLISLRYQAQIIAHELGHSLGASHDGFENRCPESGYIMQASAISTGRPLAIGWSSCSIEAMSEFLHHPDSRCLNIKNVPVTSLCGNGIIDDGEECDSGSPNGTDCCSSTCKLTPGSECDDRNGRCCQNCLLKKKGDVCRPLSTLFEKTPCDVLDLCDGITPACPDIWKPEGVECISGTAASKKGSTGICESGVCFSRETICKRMGMDYKPECDPDADCLIHCYDSSLSVYPLEHANSDQSEYEVVHFIKKRITNFLMPFFQNNNGNDHFKREKCITFALSLPAAASKSEDLNIQKSLHFQPYIKYAIFSEPSSPLVLPNGISCVNPSLSAQGMCYNGACKSKADYELELSNDRISSTNPLAVKSGSSRFQAFFSWSCVAAVAMYLNLAFL</sequence>
<dbReference type="HOGENOM" id="CLU_590638_0_0_1"/>
<keyword evidence="4" id="KW-0862">Zinc</keyword>
<dbReference type="FunFam" id="4.10.70.10:FF:000003">
    <property type="entry name" value="Disintegrin and metalloproteinase domain-containing protein 17"/>
    <property type="match status" value="1"/>
</dbReference>
<dbReference type="Pfam" id="PF00200">
    <property type="entry name" value="Disintegrin"/>
    <property type="match status" value="1"/>
</dbReference>
<feature type="domain" description="Disintegrin" evidence="5">
    <location>
        <begin position="154"/>
        <end position="237"/>
    </location>
</feature>
<feature type="binding site" evidence="4">
    <location>
        <position position="87"/>
    </location>
    <ligand>
        <name>Zn(2+)</name>
        <dbReference type="ChEBI" id="CHEBI:29105"/>
        <note>catalytic</note>
    </ligand>
</feature>
<protein>
    <recommendedName>
        <fullName evidence="3">Disintegrin and metalloproteinase domain-containing protein B</fullName>
    </recommendedName>
</protein>
<dbReference type="InterPro" id="IPR001762">
    <property type="entry name" value="Disintegrin_dom"/>
</dbReference>
<dbReference type="PROSITE" id="PS50214">
    <property type="entry name" value="DISINTEGRIN_2"/>
    <property type="match status" value="1"/>
</dbReference>
<evidence type="ECO:0000256" key="2">
    <source>
        <dbReference type="ARBA" id="ARBA00056552"/>
    </source>
</evidence>
<dbReference type="GO" id="GO:0004222">
    <property type="term" value="F:metalloendopeptidase activity"/>
    <property type="evidence" value="ECO:0007669"/>
    <property type="project" value="InterPro"/>
</dbReference>
<reference evidence="7 8" key="1">
    <citation type="submission" date="2014-04" db="EMBL/GenBank/DDBJ databases">
        <title>A new species of microsporidia sheds light on the evolution of extreme parasitism.</title>
        <authorList>
            <person name="Haag K.L."/>
            <person name="James T.Y."/>
            <person name="Larsson R."/>
            <person name="Schaer T.M."/>
            <person name="Refardt D."/>
            <person name="Pombert J.-F."/>
            <person name="Ebert D."/>
        </authorList>
    </citation>
    <scope>NUCLEOTIDE SEQUENCE [LARGE SCALE GENOMIC DNA]</scope>
    <source>
        <strain evidence="7 8">UGP3</strain>
        <tissue evidence="7">Spores</tissue>
    </source>
</reference>
<dbReference type="GeneID" id="25259577"/>
<keyword evidence="1" id="KW-1015">Disulfide bond</keyword>
<dbReference type="AlphaFoldDB" id="A0A098VR72"/>
<evidence type="ECO:0000259" key="6">
    <source>
        <dbReference type="PROSITE" id="PS50215"/>
    </source>
</evidence>
<proteinExistence type="predicted"/>
<dbReference type="InterPro" id="IPR024079">
    <property type="entry name" value="MetalloPept_cat_dom_sf"/>
</dbReference>
<dbReference type="GO" id="GO:0046872">
    <property type="term" value="F:metal ion binding"/>
    <property type="evidence" value="ECO:0007669"/>
    <property type="project" value="UniProtKB-KW"/>
</dbReference>
<comment type="caution">
    <text evidence="7">The sequence shown here is derived from an EMBL/GenBank/DDBJ whole genome shotgun (WGS) entry which is preliminary data.</text>
</comment>
<dbReference type="Proteomes" id="UP000029725">
    <property type="component" value="Unassembled WGS sequence"/>
</dbReference>
<dbReference type="Pfam" id="PF01421">
    <property type="entry name" value="Reprolysin"/>
    <property type="match status" value="1"/>
</dbReference>
<name>A0A098VR72_9MICR</name>
<keyword evidence="8" id="KW-1185">Reference proteome</keyword>
<dbReference type="GO" id="GO:0006508">
    <property type="term" value="P:proteolysis"/>
    <property type="evidence" value="ECO:0007669"/>
    <property type="project" value="InterPro"/>
</dbReference>
<dbReference type="PANTHER" id="PTHR11905:SF250">
    <property type="entry name" value="PEPTIDASE M12B DOMAIN-CONTAINING PROTEIN"/>
    <property type="match status" value="1"/>
</dbReference>
<comment type="caution">
    <text evidence="4">Lacks conserved residue(s) required for the propagation of feature annotation.</text>
</comment>
<dbReference type="InterPro" id="IPR036436">
    <property type="entry name" value="Disintegrin_dom_sf"/>
</dbReference>
<feature type="binding site" evidence="4">
    <location>
        <position position="91"/>
    </location>
    <ligand>
        <name>Zn(2+)</name>
        <dbReference type="ChEBI" id="CHEBI:29105"/>
        <note>catalytic</note>
    </ligand>
</feature>
<dbReference type="OrthoDB" id="5951731at2759"/>